<evidence type="ECO:0000313" key="1">
    <source>
        <dbReference type="EMBL" id="CAJ2639015.1"/>
    </source>
</evidence>
<gene>
    <name evidence="1" type="ORF">MILVUS5_LOCUS9110</name>
</gene>
<evidence type="ECO:0000313" key="2">
    <source>
        <dbReference type="Proteomes" id="UP001177021"/>
    </source>
</evidence>
<dbReference type="Proteomes" id="UP001177021">
    <property type="component" value="Unassembled WGS sequence"/>
</dbReference>
<proteinExistence type="predicted"/>
<protein>
    <submittedName>
        <fullName evidence="1">Uncharacterized protein</fullName>
    </submittedName>
</protein>
<keyword evidence="2" id="KW-1185">Reference proteome</keyword>
<organism evidence="1 2">
    <name type="scientific">Trifolium pratense</name>
    <name type="common">Red clover</name>
    <dbReference type="NCBI Taxonomy" id="57577"/>
    <lineage>
        <taxon>Eukaryota</taxon>
        <taxon>Viridiplantae</taxon>
        <taxon>Streptophyta</taxon>
        <taxon>Embryophyta</taxon>
        <taxon>Tracheophyta</taxon>
        <taxon>Spermatophyta</taxon>
        <taxon>Magnoliopsida</taxon>
        <taxon>eudicotyledons</taxon>
        <taxon>Gunneridae</taxon>
        <taxon>Pentapetalae</taxon>
        <taxon>rosids</taxon>
        <taxon>fabids</taxon>
        <taxon>Fabales</taxon>
        <taxon>Fabaceae</taxon>
        <taxon>Papilionoideae</taxon>
        <taxon>50 kb inversion clade</taxon>
        <taxon>NPAAA clade</taxon>
        <taxon>Hologalegina</taxon>
        <taxon>IRL clade</taxon>
        <taxon>Trifolieae</taxon>
        <taxon>Trifolium</taxon>
    </lineage>
</organism>
<name>A0ACB0J3X4_TRIPR</name>
<dbReference type="EMBL" id="CASHSV030000024">
    <property type="protein sequence ID" value="CAJ2639015.1"/>
    <property type="molecule type" value="Genomic_DNA"/>
</dbReference>
<comment type="caution">
    <text evidence="1">The sequence shown here is derived from an EMBL/GenBank/DDBJ whole genome shotgun (WGS) entry which is preliminary data.</text>
</comment>
<reference evidence="1" key="1">
    <citation type="submission" date="2023-10" db="EMBL/GenBank/DDBJ databases">
        <authorList>
            <person name="Rodriguez Cubillos JULIANA M."/>
            <person name="De Vega J."/>
        </authorList>
    </citation>
    <scope>NUCLEOTIDE SEQUENCE</scope>
</reference>
<sequence>MSISRYWLQEVLPYFLKLQHFIIQDCVSKDIGWNNLQTAPECISSQLKTCCIRGYKDTIYEFEFLKYIIQHSEVLETMTIECSTCLLRDQKDQMVLKLSSWARDSTTCELLFD</sequence>
<accession>A0ACB0J3X4</accession>